<dbReference type="Proteomes" id="UP000242592">
    <property type="component" value="Unassembled WGS sequence"/>
</dbReference>
<evidence type="ECO:0000313" key="7">
    <source>
        <dbReference type="Proteomes" id="UP000242592"/>
    </source>
</evidence>
<dbReference type="InterPro" id="IPR036038">
    <property type="entry name" value="Aminotransferase-like"/>
</dbReference>
<dbReference type="SUPFAM" id="SSF56752">
    <property type="entry name" value="D-aminoacid aminotransferase-like PLP-dependent enzymes"/>
    <property type="match status" value="1"/>
</dbReference>
<proteinExistence type="inferred from homology"/>
<dbReference type="CDD" id="cd00449">
    <property type="entry name" value="PLPDE_IV"/>
    <property type="match status" value="1"/>
</dbReference>
<dbReference type="Gene3D" id="3.30.470.10">
    <property type="match status" value="1"/>
</dbReference>
<reference evidence="7" key="1">
    <citation type="submission" date="2016-11" db="EMBL/GenBank/DDBJ databases">
        <authorList>
            <person name="Varghese N."/>
            <person name="Submissions S."/>
        </authorList>
    </citation>
    <scope>NUCLEOTIDE SEQUENCE [LARGE SCALE GENOMIC DNA]</scope>
    <source>
        <strain evidence="7">DSM 15807</strain>
    </source>
</reference>
<dbReference type="AlphaFoldDB" id="A0A1M5T5B7"/>
<accession>A0A1M5T5B7</accession>
<dbReference type="STRING" id="1123380.SAMN02745199_1180"/>
<evidence type="ECO:0000313" key="6">
    <source>
        <dbReference type="EMBL" id="SHH45961.1"/>
    </source>
</evidence>
<dbReference type="InterPro" id="IPR043131">
    <property type="entry name" value="BCAT-like_N"/>
</dbReference>
<name>A0A1M5T5B7_9BACT</name>
<evidence type="ECO:0000256" key="5">
    <source>
        <dbReference type="RuleBase" id="RU004516"/>
    </source>
</evidence>
<keyword evidence="7" id="KW-1185">Reference proteome</keyword>
<dbReference type="Gene3D" id="3.20.10.10">
    <property type="entry name" value="D-amino Acid Aminotransferase, subunit A, domain 2"/>
    <property type="match status" value="1"/>
</dbReference>
<dbReference type="Pfam" id="PF01063">
    <property type="entry name" value="Aminotran_4"/>
    <property type="match status" value="1"/>
</dbReference>
<dbReference type="InterPro" id="IPR001544">
    <property type="entry name" value="Aminotrans_IV"/>
</dbReference>
<dbReference type="GO" id="GO:0008483">
    <property type="term" value="F:transaminase activity"/>
    <property type="evidence" value="ECO:0007669"/>
    <property type="project" value="UniProtKB-KW"/>
</dbReference>
<dbReference type="InterPro" id="IPR043132">
    <property type="entry name" value="BCAT-like_C"/>
</dbReference>
<evidence type="ECO:0000256" key="2">
    <source>
        <dbReference type="ARBA" id="ARBA00009320"/>
    </source>
</evidence>
<dbReference type="PROSITE" id="PS00770">
    <property type="entry name" value="AA_TRANSFER_CLASS_4"/>
    <property type="match status" value="1"/>
</dbReference>
<dbReference type="InterPro" id="IPR018300">
    <property type="entry name" value="Aminotrans_IV_CS"/>
</dbReference>
<organism evidence="6 7">
    <name type="scientific">Thermosipho atlanticus DSM 15807</name>
    <dbReference type="NCBI Taxonomy" id="1123380"/>
    <lineage>
        <taxon>Bacteria</taxon>
        <taxon>Thermotogati</taxon>
        <taxon>Thermotogota</taxon>
        <taxon>Thermotogae</taxon>
        <taxon>Thermotogales</taxon>
        <taxon>Fervidobacteriaceae</taxon>
        <taxon>Thermosipho</taxon>
    </lineage>
</organism>
<sequence length="253" mass="29268">MQQGKFQEDLLDSITRGIVVYETIRFYDGIPFALEEHYKRFLNSLSYITENKVSFKEFERYVMKYSSYDRVKVFGIIDGSLKLFALGENFLNNPINEVNIDVSEIRHADPSSIPPNLKSVGRPDLYIARLKKGKYYDVILLGSRGQVCEGSFSNVFFIKDGKVITPSVESGILEGITRKNVIEMLNEFGYEVEERIVELKELFYADEIFLTHTSRGVVPVDSMGKRIFYSKEISLEISRNFEEYINEKIRRGI</sequence>
<dbReference type="RefSeq" id="WP_073073157.1">
    <property type="nucleotide sequence ID" value="NZ_FQXN01000004.1"/>
</dbReference>
<dbReference type="GO" id="GO:0046394">
    <property type="term" value="P:carboxylic acid biosynthetic process"/>
    <property type="evidence" value="ECO:0007669"/>
    <property type="project" value="UniProtKB-ARBA"/>
</dbReference>
<keyword evidence="3 5" id="KW-0663">Pyridoxal phosphate</keyword>
<dbReference type="PANTHER" id="PTHR42743">
    <property type="entry name" value="AMINO-ACID AMINOTRANSFERASE"/>
    <property type="match status" value="1"/>
</dbReference>
<evidence type="ECO:0000256" key="1">
    <source>
        <dbReference type="ARBA" id="ARBA00001933"/>
    </source>
</evidence>
<evidence type="ECO:0000256" key="4">
    <source>
        <dbReference type="RuleBase" id="RU004106"/>
    </source>
</evidence>
<dbReference type="OrthoDB" id="9805628at2"/>
<dbReference type="GO" id="GO:0008652">
    <property type="term" value="P:amino acid biosynthetic process"/>
    <property type="evidence" value="ECO:0007669"/>
    <property type="project" value="UniProtKB-ARBA"/>
</dbReference>
<comment type="similarity">
    <text evidence="2 4">Belongs to the class-IV pyridoxal-phosphate-dependent aminotransferase family.</text>
</comment>
<comment type="cofactor">
    <cofactor evidence="1 5">
        <name>pyridoxal 5'-phosphate</name>
        <dbReference type="ChEBI" id="CHEBI:597326"/>
    </cofactor>
</comment>
<dbReference type="InterPro" id="IPR050571">
    <property type="entry name" value="Class-IV_PLP-Dep_Aminotrnsfr"/>
</dbReference>
<keyword evidence="6" id="KW-0808">Transferase</keyword>
<protein>
    <submittedName>
        <fullName evidence="6">Branched chain amino acid aminotransferase apoenzyme</fullName>
    </submittedName>
</protein>
<dbReference type="EMBL" id="FQXN01000004">
    <property type="protein sequence ID" value="SHH45961.1"/>
    <property type="molecule type" value="Genomic_DNA"/>
</dbReference>
<dbReference type="FunFam" id="3.20.10.10:FF:000002">
    <property type="entry name" value="D-alanine aminotransferase"/>
    <property type="match status" value="1"/>
</dbReference>
<evidence type="ECO:0000256" key="3">
    <source>
        <dbReference type="ARBA" id="ARBA00022898"/>
    </source>
</evidence>
<gene>
    <name evidence="6" type="ORF">SAMN02745199_1180</name>
</gene>
<keyword evidence="6" id="KW-0032">Aminotransferase</keyword>
<dbReference type="PANTHER" id="PTHR42743:SF4">
    <property type="entry name" value="BRANCHED-CHAIN-AMINO-ACID AMINOTRANSFERASE-RELATED"/>
    <property type="match status" value="1"/>
</dbReference>